<dbReference type="EMBL" id="CP036269">
    <property type="protein sequence ID" value="QDT40282.1"/>
    <property type="molecule type" value="Genomic_DNA"/>
</dbReference>
<dbReference type="InterPro" id="IPR029063">
    <property type="entry name" value="SAM-dependent_MTases_sf"/>
</dbReference>
<dbReference type="PANTHER" id="PTHR43861:SF1">
    <property type="entry name" value="TRANS-ACONITATE 2-METHYLTRANSFERASE"/>
    <property type="match status" value="1"/>
</dbReference>
<accession>A0A517R8S7</accession>
<feature type="domain" description="Methyltransferase" evidence="3">
    <location>
        <begin position="39"/>
        <end position="131"/>
    </location>
</feature>
<organism evidence="4 5">
    <name type="scientific">Gimesia alba</name>
    <dbReference type="NCBI Taxonomy" id="2527973"/>
    <lineage>
        <taxon>Bacteria</taxon>
        <taxon>Pseudomonadati</taxon>
        <taxon>Planctomycetota</taxon>
        <taxon>Planctomycetia</taxon>
        <taxon>Planctomycetales</taxon>
        <taxon>Planctomycetaceae</taxon>
        <taxon>Gimesia</taxon>
    </lineage>
</organism>
<sequence length="261" mass="30384">MIDAEDRWDGSEYADNSSMQYRQALEALNRIDVGSYERVLDIGCGNGAVTKYISEQMPAGQVVGIDVSPSMVEFAQQQYAKPGRIDFQQMSADQLEFNNEFDLVCSFSILHWVKRQWDVWSGIHCALRDGGRVLAGFQADHEEFWDAVSTVSQRSRWKPLLTDFDDPYNHWTREFMLRCIRGNGFYIERFDEIIGDEYFGTREALADFFCSWVPVARHVSAELREELMHEILDLYFQRVDAELAEKAGVRMKRYIIQAWKK</sequence>
<dbReference type="InterPro" id="IPR041698">
    <property type="entry name" value="Methyltransf_25"/>
</dbReference>
<evidence type="ECO:0000256" key="2">
    <source>
        <dbReference type="ARBA" id="ARBA00022679"/>
    </source>
</evidence>
<keyword evidence="1 4" id="KW-0489">Methyltransferase</keyword>
<dbReference type="OrthoDB" id="9772751at2"/>
<keyword evidence="2 4" id="KW-0808">Transferase</keyword>
<dbReference type="AlphaFoldDB" id="A0A517R8S7"/>
<evidence type="ECO:0000259" key="3">
    <source>
        <dbReference type="Pfam" id="PF13649"/>
    </source>
</evidence>
<dbReference type="RefSeq" id="WP_145209965.1">
    <property type="nucleotide sequence ID" value="NZ_CP036269.1"/>
</dbReference>
<evidence type="ECO:0000256" key="1">
    <source>
        <dbReference type="ARBA" id="ARBA00022603"/>
    </source>
</evidence>
<dbReference type="PANTHER" id="PTHR43861">
    <property type="entry name" value="TRANS-ACONITATE 2-METHYLTRANSFERASE-RELATED"/>
    <property type="match status" value="1"/>
</dbReference>
<dbReference type="Proteomes" id="UP000317171">
    <property type="component" value="Chromosome"/>
</dbReference>
<keyword evidence="5" id="KW-1185">Reference proteome</keyword>
<dbReference type="Gene3D" id="3.40.50.150">
    <property type="entry name" value="Vaccinia Virus protein VP39"/>
    <property type="match status" value="1"/>
</dbReference>
<reference evidence="4 5" key="1">
    <citation type="submission" date="2019-02" db="EMBL/GenBank/DDBJ databases">
        <title>Deep-cultivation of Planctomycetes and their phenomic and genomic characterization uncovers novel biology.</title>
        <authorList>
            <person name="Wiegand S."/>
            <person name="Jogler M."/>
            <person name="Boedeker C."/>
            <person name="Pinto D."/>
            <person name="Vollmers J."/>
            <person name="Rivas-Marin E."/>
            <person name="Kohn T."/>
            <person name="Peeters S.H."/>
            <person name="Heuer A."/>
            <person name="Rast P."/>
            <person name="Oberbeckmann S."/>
            <person name="Bunk B."/>
            <person name="Jeske O."/>
            <person name="Meyerdierks A."/>
            <person name="Storesund J.E."/>
            <person name="Kallscheuer N."/>
            <person name="Luecker S."/>
            <person name="Lage O.M."/>
            <person name="Pohl T."/>
            <person name="Merkel B.J."/>
            <person name="Hornburger P."/>
            <person name="Mueller R.-W."/>
            <person name="Bruemmer F."/>
            <person name="Labrenz M."/>
            <person name="Spormann A.M."/>
            <person name="Op den Camp H."/>
            <person name="Overmann J."/>
            <person name="Amann R."/>
            <person name="Jetten M.S.M."/>
            <person name="Mascher T."/>
            <person name="Medema M.H."/>
            <person name="Devos D.P."/>
            <person name="Kaster A.-K."/>
            <person name="Ovreas L."/>
            <person name="Rohde M."/>
            <person name="Galperin M.Y."/>
            <person name="Jogler C."/>
        </authorList>
    </citation>
    <scope>NUCLEOTIDE SEQUENCE [LARGE SCALE GENOMIC DNA]</scope>
    <source>
        <strain evidence="4 5">Pan241w</strain>
    </source>
</reference>
<dbReference type="EC" id="2.1.1.144" evidence="4"/>
<dbReference type="KEGG" id="gaz:Pan241w_03380"/>
<dbReference type="Pfam" id="PF13649">
    <property type="entry name" value="Methyltransf_25"/>
    <property type="match status" value="1"/>
</dbReference>
<proteinExistence type="predicted"/>
<evidence type="ECO:0000313" key="4">
    <source>
        <dbReference type="EMBL" id="QDT40282.1"/>
    </source>
</evidence>
<name>A0A517R8S7_9PLAN</name>
<dbReference type="GO" id="GO:0032259">
    <property type="term" value="P:methylation"/>
    <property type="evidence" value="ECO:0007669"/>
    <property type="project" value="UniProtKB-KW"/>
</dbReference>
<dbReference type="GO" id="GO:0030798">
    <property type="term" value="F:trans-aconitate 2-methyltransferase activity"/>
    <property type="evidence" value="ECO:0007669"/>
    <property type="project" value="UniProtKB-EC"/>
</dbReference>
<protein>
    <submittedName>
        <fullName evidence="4">Trans-aconitate 2-methyltransferase</fullName>
        <ecNumber evidence="4">2.1.1.144</ecNumber>
    </submittedName>
</protein>
<dbReference type="SUPFAM" id="SSF53335">
    <property type="entry name" value="S-adenosyl-L-methionine-dependent methyltransferases"/>
    <property type="match status" value="1"/>
</dbReference>
<dbReference type="CDD" id="cd02440">
    <property type="entry name" value="AdoMet_MTases"/>
    <property type="match status" value="1"/>
</dbReference>
<gene>
    <name evidence="4" type="primary">tam_2</name>
    <name evidence="4" type="ORF">Pan241w_03380</name>
</gene>
<evidence type="ECO:0000313" key="5">
    <source>
        <dbReference type="Proteomes" id="UP000317171"/>
    </source>
</evidence>